<dbReference type="PROSITE" id="PS00674">
    <property type="entry name" value="AAA"/>
    <property type="match status" value="1"/>
</dbReference>
<dbReference type="Proteomes" id="UP001565368">
    <property type="component" value="Unassembled WGS sequence"/>
</dbReference>
<keyword evidence="7" id="KW-1185">Reference proteome</keyword>
<feature type="compositionally biased region" description="Basic and acidic residues" evidence="4">
    <location>
        <begin position="75"/>
        <end position="86"/>
    </location>
</feature>
<dbReference type="EMBL" id="JBBXJM010000005">
    <property type="protein sequence ID" value="KAL1406891.1"/>
    <property type="molecule type" value="Genomic_DNA"/>
</dbReference>
<comment type="similarity">
    <text evidence="1">Belongs to the AAA ATPase family.</text>
</comment>
<dbReference type="Pfam" id="PF17862">
    <property type="entry name" value="AAA_lid_3"/>
    <property type="match status" value="2"/>
</dbReference>
<keyword evidence="2" id="KW-0547">Nucleotide-binding</keyword>
<organism evidence="6 7">
    <name type="scientific">Vanrija albida</name>
    <dbReference type="NCBI Taxonomy" id="181172"/>
    <lineage>
        <taxon>Eukaryota</taxon>
        <taxon>Fungi</taxon>
        <taxon>Dikarya</taxon>
        <taxon>Basidiomycota</taxon>
        <taxon>Agaricomycotina</taxon>
        <taxon>Tremellomycetes</taxon>
        <taxon>Trichosporonales</taxon>
        <taxon>Trichosporonaceae</taxon>
        <taxon>Vanrija</taxon>
    </lineage>
</organism>
<dbReference type="Gene3D" id="3.40.50.300">
    <property type="entry name" value="P-loop containing nucleotide triphosphate hydrolases"/>
    <property type="match status" value="2"/>
</dbReference>
<evidence type="ECO:0000313" key="7">
    <source>
        <dbReference type="Proteomes" id="UP001565368"/>
    </source>
</evidence>
<feature type="region of interest" description="Disordered" evidence="4">
    <location>
        <begin position="684"/>
        <end position="730"/>
    </location>
</feature>
<evidence type="ECO:0000256" key="4">
    <source>
        <dbReference type="SAM" id="MobiDB-lite"/>
    </source>
</evidence>
<dbReference type="InterPro" id="IPR003593">
    <property type="entry name" value="AAA+_ATPase"/>
</dbReference>
<dbReference type="RefSeq" id="XP_069206835.1">
    <property type="nucleotide sequence ID" value="XM_069354764.1"/>
</dbReference>
<dbReference type="CDD" id="cd19530">
    <property type="entry name" value="RecA-like_NVL_r2-like"/>
    <property type="match status" value="1"/>
</dbReference>
<dbReference type="SUPFAM" id="SSF52540">
    <property type="entry name" value="P-loop containing nucleoside triphosphate hydrolases"/>
    <property type="match status" value="2"/>
</dbReference>
<evidence type="ECO:0000256" key="2">
    <source>
        <dbReference type="ARBA" id="ARBA00022741"/>
    </source>
</evidence>
<dbReference type="Pfam" id="PF00004">
    <property type="entry name" value="AAA"/>
    <property type="match status" value="2"/>
</dbReference>
<keyword evidence="3" id="KW-0067">ATP-binding</keyword>
<dbReference type="InterPro" id="IPR003959">
    <property type="entry name" value="ATPase_AAA_core"/>
</dbReference>
<evidence type="ECO:0000256" key="1">
    <source>
        <dbReference type="ARBA" id="ARBA00006914"/>
    </source>
</evidence>
<dbReference type="InterPro" id="IPR041569">
    <property type="entry name" value="AAA_lid_3"/>
</dbReference>
<dbReference type="InterPro" id="IPR050168">
    <property type="entry name" value="AAA_ATPase_domain"/>
</dbReference>
<sequence>MSGMSLNQSITAAWGTQPAASTSSAALGAAVTKKRVRKTVAGLNSPASPGPDGTSTAPASEPEAAPKPKKRVKREGREARSEDKYAPPDARLNQLGGLGKQVTQLMEIVALPLLHPEIYAHTGVPRPRGVLLHGVPGGGKTQLVRCLAGELGLPFIPVSAPSIVSGMSGESERTLREHFDEAKKNAPCILFLDEVDAITPKRENAQREMERRIVAQLLTCMDELAASDKPVVIIGATNRPDSLDPALRRAGRFDHEIEMGVPSVEGREEILRVLCAPLCLSGEVDIRWLAKATPGYVGADLTALTTEAGVGAVKRIFESMSAATLAATPEGAMESMALDDRSGPFTDLSPELMATPIARFLASHPGPLSAEQLGNLVIVPDDFVSALKVVQPSAKREGFATVPDVTWADIGALGNVRDELHMAVVQPIRHPELFSVVGIDAPSGVLLWGPPGCGKTLLAKAVANESRCNFISVKGPELLNKYVGESERAVRQVFARARASSPCVIFFDELDALVPRRDDSMSESSARVVNTLLTELDGLDTRKAVYVIGATNRPDMIDPAMVRPGRLDKLLYVDLPTPSERLEILRTHTKRTPIDEASWNGIASIVTSLQCDGYSGADVAALVREAASLALRGALEAIGAFETESDNMPTQRMVVTVDNFIAAAAKTRASVSREQRQRYERMRDKYAGVPTKGRRLREAEAERERAAGVAGVEGPAEPTEPEDVGMMGLS</sequence>
<feature type="compositionally biased region" description="Polar residues" evidence="4">
    <location>
        <begin position="1"/>
        <end position="11"/>
    </location>
</feature>
<dbReference type="Gene3D" id="1.10.8.60">
    <property type="match status" value="2"/>
</dbReference>
<gene>
    <name evidence="6" type="primary">RIX7</name>
    <name evidence="6" type="ORF">Q8F55_006303</name>
</gene>
<dbReference type="InterPro" id="IPR003960">
    <property type="entry name" value="ATPase_AAA_CS"/>
</dbReference>
<feature type="compositionally biased region" description="Low complexity" evidence="4">
    <location>
        <begin position="19"/>
        <end position="30"/>
    </location>
</feature>
<evidence type="ECO:0000313" key="6">
    <source>
        <dbReference type="EMBL" id="KAL1406891.1"/>
    </source>
</evidence>
<dbReference type="SMART" id="SM00382">
    <property type="entry name" value="AAA"/>
    <property type="match status" value="2"/>
</dbReference>
<feature type="compositionally biased region" description="Basic and acidic residues" evidence="4">
    <location>
        <begin position="696"/>
        <end position="706"/>
    </location>
</feature>
<feature type="region of interest" description="Disordered" evidence="4">
    <location>
        <begin position="1"/>
        <end position="93"/>
    </location>
</feature>
<dbReference type="InterPro" id="IPR027417">
    <property type="entry name" value="P-loop_NTPase"/>
</dbReference>
<comment type="caution">
    <text evidence="6">The sequence shown here is derived from an EMBL/GenBank/DDBJ whole genome shotgun (WGS) entry which is preliminary data.</text>
</comment>
<feature type="compositionally biased region" description="Low complexity" evidence="4">
    <location>
        <begin position="707"/>
        <end position="717"/>
    </location>
</feature>
<dbReference type="PANTHER" id="PTHR23077">
    <property type="entry name" value="AAA-FAMILY ATPASE"/>
    <property type="match status" value="1"/>
</dbReference>
<feature type="compositionally biased region" description="Low complexity" evidence="4">
    <location>
        <begin position="54"/>
        <end position="63"/>
    </location>
</feature>
<dbReference type="PANTHER" id="PTHR23077:SF171">
    <property type="entry name" value="NUCLEAR VALOSIN-CONTAINING PROTEIN-LIKE"/>
    <property type="match status" value="1"/>
</dbReference>
<evidence type="ECO:0000256" key="3">
    <source>
        <dbReference type="ARBA" id="ARBA00022840"/>
    </source>
</evidence>
<accession>A0ABR3PX41</accession>
<reference evidence="6 7" key="1">
    <citation type="submission" date="2023-08" db="EMBL/GenBank/DDBJ databases">
        <title>Annotated Genome Sequence of Vanrija albida AlHP1.</title>
        <authorList>
            <person name="Herzog R."/>
        </authorList>
    </citation>
    <scope>NUCLEOTIDE SEQUENCE [LARGE SCALE GENOMIC DNA]</scope>
    <source>
        <strain evidence="6 7">AlHP1</strain>
    </source>
</reference>
<feature type="domain" description="AAA+ ATPase" evidence="5">
    <location>
        <begin position="441"/>
        <end position="577"/>
    </location>
</feature>
<feature type="domain" description="AAA+ ATPase" evidence="5">
    <location>
        <begin position="126"/>
        <end position="263"/>
    </location>
</feature>
<proteinExistence type="inferred from homology"/>
<evidence type="ECO:0000259" key="5">
    <source>
        <dbReference type="SMART" id="SM00382"/>
    </source>
</evidence>
<protein>
    <submittedName>
        <fullName evidence="6">Ribosome biogenesis ATPase rix7</fullName>
    </submittedName>
</protein>
<name>A0ABR3PX41_9TREE</name>
<dbReference type="GeneID" id="95987346"/>